<dbReference type="EMBL" id="MSYM01000019">
    <property type="protein sequence ID" value="OLP04759.1"/>
    <property type="molecule type" value="Genomic_DNA"/>
</dbReference>
<reference evidence="3 4" key="1">
    <citation type="submission" date="2017-01" db="EMBL/GenBank/DDBJ databases">
        <title>Genome sequence of Rhodoferax antarcticus ANT.BR, a psychrophilic purple nonsulfur bacterium from an Antarctic microbial mat.</title>
        <authorList>
            <person name="Baker J."/>
            <person name="Riester C."/>
            <person name="Skinner B."/>
            <person name="Newell A."/>
            <person name="Swingley W."/>
            <person name="Madigan M."/>
            <person name="Jung D."/>
            <person name="Asao M."/>
            <person name="Chen M."/>
            <person name="Loughlin P."/>
            <person name="Pan H."/>
            <person name="Lin S."/>
            <person name="Li N."/>
            <person name="Shaw J."/>
            <person name="Prado M."/>
            <person name="Sherman C."/>
            <person name="Li X."/>
            <person name="Tang J."/>
            <person name="Blankenship R."/>
            <person name="Zhao T."/>
            <person name="Touchman J."/>
            <person name="Sattley M."/>
        </authorList>
    </citation>
    <scope>NUCLEOTIDE SEQUENCE [LARGE SCALE GENOMIC DNA]</scope>
    <source>
        <strain evidence="3 4">ANT.BR</strain>
    </source>
</reference>
<accession>A0A1Q8Y9V9</accession>
<protein>
    <recommendedName>
        <fullName evidence="2">Endonuclease NucS C-terminal domain-containing protein</fullName>
    </recommendedName>
</protein>
<evidence type="ECO:0000259" key="2">
    <source>
        <dbReference type="Pfam" id="PF01939"/>
    </source>
</evidence>
<keyword evidence="4" id="KW-1185">Reference proteome</keyword>
<dbReference type="InterPro" id="IPR048301">
    <property type="entry name" value="NucS_C"/>
</dbReference>
<dbReference type="AlphaFoldDB" id="A0A1Q8Y9V9"/>
<dbReference type="PANTHER" id="PTHR38814">
    <property type="entry name" value="ENDONUCLEASE NUCS"/>
    <property type="match status" value="1"/>
</dbReference>
<dbReference type="Gene3D" id="3.40.1350.10">
    <property type="match status" value="1"/>
</dbReference>
<dbReference type="InterPro" id="IPR002793">
    <property type="entry name" value="Endonuclease_NucS"/>
</dbReference>
<dbReference type="Proteomes" id="UP000185911">
    <property type="component" value="Unassembled WGS sequence"/>
</dbReference>
<dbReference type="InterPro" id="IPR011856">
    <property type="entry name" value="tRNA_endonuc-like_dom_sf"/>
</dbReference>
<dbReference type="GO" id="GO:0004519">
    <property type="term" value="F:endonuclease activity"/>
    <property type="evidence" value="ECO:0007669"/>
    <property type="project" value="InterPro"/>
</dbReference>
<evidence type="ECO:0000313" key="4">
    <source>
        <dbReference type="Proteomes" id="UP000185911"/>
    </source>
</evidence>
<gene>
    <name evidence="3" type="ORF">BLL52_4080</name>
</gene>
<proteinExistence type="predicted"/>
<name>A0A1Q8Y9V9_9BURK</name>
<sequence>MEHELEDSDIEEAMEASISLEKDLHSYLAVRVHELEPGLKLVANGVEFQTDAGRIDLLAKDSNGNLVVIELKAGKAKDGALGQLLGYMGCLSVAESTIRGLLVASGFEPRVVFAAKGLPNVKLVKYQVSFSLQEIK</sequence>
<evidence type="ECO:0000313" key="3">
    <source>
        <dbReference type="EMBL" id="OLP04759.1"/>
    </source>
</evidence>
<dbReference type="Pfam" id="PF01939">
    <property type="entry name" value="NucS_C"/>
    <property type="match status" value="1"/>
</dbReference>
<dbReference type="PANTHER" id="PTHR38814:SF1">
    <property type="entry name" value="ENDONUCLEASE NUCS"/>
    <property type="match status" value="1"/>
</dbReference>
<comment type="caution">
    <text evidence="3">The sequence shown here is derived from an EMBL/GenBank/DDBJ whole genome shotgun (WGS) entry which is preliminary data.</text>
</comment>
<organism evidence="3 4">
    <name type="scientific">Rhodoferax antarcticus ANT.BR</name>
    <dbReference type="NCBI Taxonomy" id="1111071"/>
    <lineage>
        <taxon>Bacteria</taxon>
        <taxon>Pseudomonadati</taxon>
        <taxon>Pseudomonadota</taxon>
        <taxon>Betaproteobacteria</taxon>
        <taxon>Burkholderiales</taxon>
        <taxon>Comamonadaceae</taxon>
        <taxon>Rhodoferax</taxon>
    </lineage>
</organism>
<feature type="domain" description="Endonuclease NucS C-terminal" evidence="2">
    <location>
        <begin position="21"/>
        <end position="108"/>
    </location>
</feature>
<keyword evidence="1" id="KW-0238">DNA-binding</keyword>
<dbReference type="GO" id="GO:0003677">
    <property type="term" value="F:DNA binding"/>
    <property type="evidence" value="ECO:0007669"/>
    <property type="project" value="UniProtKB-KW"/>
</dbReference>
<dbReference type="CDD" id="cd22341">
    <property type="entry name" value="NucS-like"/>
    <property type="match status" value="1"/>
</dbReference>
<evidence type="ECO:0000256" key="1">
    <source>
        <dbReference type="ARBA" id="ARBA00023125"/>
    </source>
</evidence>